<dbReference type="Ensembl" id="ENSSHAT00000047074.1">
    <property type="protein sequence ID" value="ENSSHAP00000025599.1"/>
    <property type="gene ID" value="ENSSHAG00000021092.1"/>
</dbReference>
<evidence type="ECO:0008006" key="5">
    <source>
        <dbReference type="Google" id="ProtNLM"/>
    </source>
</evidence>
<accession>A0A7N4NN83</accession>
<dbReference type="Gene3D" id="1.10.287.1490">
    <property type="match status" value="1"/>
</dbReference>
<proteinExistence type="predicted"/>
<dbReference type="InParanoid" id="A0A7N4NN83"/>
<dbReference type="FunCoup" id="A0A7N4NN83">
    <property type="interactions" value="145"/>
</dbReference>
<dbReference type="Proteomes" id="UP000007648">
    <property type="component" value="Unassembled WGS sequence"/>
</dbReference>
<keyword evidence="1 2" id="KW-0175">Coiled coil</keyword>
<evidence type="ECO:0000256" key="1">
    <source>
        <dbReference type="ARBA" id="ARBA00023054"/>
    </source>
</evidence>
<evidence type="ECO:0000313" key="3">
    <source>
        <dbReference type="Ensembl" id="ENSSHAP00000025599.1"/>
    </source>
</evidence>
<evidence type="ECO:0000256" key="2">
    <source>
        <dbReference type="SAM" id="Coils"/>
    </source>
</evidence>
<protein>
    <recommendedName>
        <fullName evidence="5">Coiled-coil domain containing 102B</fullName>
    </recommendedName>
</protein>
<dbReference type="AlphaFoldDB" id="A0A7N4NN83"/>
<reference evidence="3 4" key="1">
    <citation type="journal article" date="2011" name="Proc. Natl. Acad. Sci. U.S.A.">
        <title>Genetic diversity and population structure of the endangered marsupial Sarcophilus harrisii (Tasmanian devil).</title>
        <authorList>
            <person name="Miller W."/>
            <person name="Hayes V.M."/>
            <person name="Ratan A."/>
            <person name="Petersen D.C."/>
            <person name="Wittekindt N.E."/>
            <person name="Miller J."/>
            <person name="Walenz B."/>
            <person name="Knight J."/>
            <person name="Qi J."/>
            <person name="Zhao F."/>
            <person name="Wang Q."/>
            <person name="Bedoya-Reina O.C."/>
            <person name="Katiyar N."/>
            <person name="Tomsho L.P."/>
            <person name="Kasson L.M."/>
            <person name="Hardie R.A."/>
            <person name="Woodbridge P."/>
            <person name="Tindall E.A."/>
            <person name="Bertelsen M.F."/>
            <person name="Dixon D."/>
            <person name="Pyecroft S."/>
            <person name="Helgen K.M."/>
            <person name="Lesk A.M."/>
            <person name="Pringle T.H."/>
            <person name="Patterson N."/>
            <person name="Zhang Y."/>
            <person name="Kreiss A."/>
            <person name="Woods G.M."/>
            <person name="Jones M.E."/>
            <person name="Schuster S.C."/>
        </authorList>
    </citation>
    <scope>NUCLEOTIDE SEQUENCE [LARGE SCALE GENOMIC DNA]</scope>
</reference>
<dbReference type="PANTHER" id="PTHR46292:SF2">
    <property type="entry name" value="COILED-COIL DOMAIN-CONTAINING PROTEIN 102B"/>
    <property type="match status" value="1"/>
</dbReference>
<evidence type="ECO:0000313" key="4">
    <source>
        <dbReference type="Proteomes" id="UP000007648"/>
    </source>
</evidence>
<name>A0A7N4NN83_SARHA</name>
<keyword evidence="4" id="KW-1185">Reference proteome</keyword>
<organism evidence="3 4">
    <name type="scientific">Sarcophilus harrisii</name>
    <name type="common">Tasmanian devil</name>
    <name type="synonym">Sarcophilus laniarius</name>
    <dbReference type="NCBI Taxonomy" id="9305"/>
    <lineage>
        <taxon>Eukaryota</taxon>
        <taxon>Metazoa</taxon>
        <taxon>Chordata</taxon>
        <taxon>Craniata</taxon>
        <taxon>Vertebrata</taxon>
        <taxon>Euteleostomi</taxon>
        <taxon>Mammalia</taxon>
        <taxon>Metatheria</taxon>
        <taxon>Dasyuromorphia</taxon>
        <taxon>Dasyuridae</taxon>
        <taxon>Sarcophilus</taxon>
    </lineage>
</organism>
<feature type="coiled-coil region" evidence="2">
    <location>
        <begin position="326"/>
        <end position="452"/>
    </location>
</feature>
<sequence length="473" mass="56383">MNLNSIRKLIEETQIFKFHMYTNGARNFCAHSYGSNDWDICEELRIQELEEVKARAAQMEKTMRWWSDCTANWREKWSKIRIERNKAREEGRQLRIKLEMTMKELSTLKKKQSSPNEKVLLDAEVLRKEKCNHVEDSCPQEVQFSMTAKEYDPPKISLGNIQISPKEDISKKVRDNYLREKDSTRIMDLQGPDFFRKDLHDNCMEKSVLSLDDILQPSKKELSQISTLKFHLDESQKNLWKEREMRSCLEKEVELLASALSLWKCKYEEMKASKEINLNQENEEEKVSEDRKDEANCQTRKDRLICELRAELERLQAENTSEWDKREILEREKQGLEKENRRLKAQVKDMKEFLDREYILAATSQNPDLKTSQSQLLEKNKDLTELQRAYCKLNKQYQDKMAELIHANNRVDHYETEVKKLRFRVEDLKRGLNHAEDELDDSLNQIHKLQQSLDDQIKMNHNLQIQLNHLQSR</sequence>
<dbReference type="GeneTree" id="ENSGT00730000110960"/>
<gene>
    <name evidence="3" type="primary">CCDC102B</name>
</gene>
<reference evidence="3" key="2">
    <citation type="submission" date="2025-08" db="UniProtKB">
        <authorList>
            <consortium name="Ensembl"/>
        </authorList>
    </citation>
    <scope>IDENTIFICATION</scope>
</reference>
<dbReference type="PANTHER" id="PTHR46292">
    <property type="entry name" value="COILED-COIL DOMAIN-CONTAINING PROTEIN 102A"/>
    <property type="match status" value="1"/>
</dbReference>
<reference evidence="3" key="3">
    <citation type="submission" date="2025-09" db="UniProtKB">
        <authorList>
            <consortium name="Ensembl"/>
        </authorList>
    </citation>
    <scope>IDENTIFICATION</scope>
</reference>